<dbReference type="SUPFAM" id="SSF56235">
    <property type="entry name" value="N-terminal nucleophile aminohydrolases (Ntn hydrolases)"/>
    <property type="match status" value="1"/>
</dbReference>
<name>A0AAW1X7M0_RUBAR</name>
<accession>A0AAW1X7M0</accession>
<organism evidence="1 2">
    <name type="scientific">Rubus argutus</name>
    <name type="common">Southern blackberry</name>
    <dbReference type="NCBI Taxonomy" id="59490"/>
    <lineage>
        <taxon>Eukaryota</taxon>
        <taxon>Viridiplantae</taxon>
        <taxon>Streptophyta</taxon>
        <taxon>Embryophyta</taxon>
        <taxon>Tracheophyta</taxon>
        <taxon>Spermatophyta</taxon>
        <taxon>Magnoliopsida</taxon>
        <taxon>eudicotyledons</taxon>
        <taxon>Gunneridae</taxon>
        <taxon>Pentapetalae</taxon>
        <taxon>rosids</taxon>
        <taxon>fabids</taxon>
        <taxon>Rosales</taxon>
        <taxon>Rosaceae</taxon>
        <taxon>Rosoideae</taxon>
        <taxon>Rosoideae incertae sedis</taxon>
        <taxon>Rubus</taxon>
    </lineage>
</organism>
<dbReference type="InterPro" id="IPR001353">
    <property type="entry name" value="Proteasome_sua/b"/>
</dbReference>
<dbReference type="Gene3D" id="3.60.20.10">
    <property type="entry name" value="Glutamine Phosphoribosylpyrophosphate, subunit 1, domain 1"/>
    <property type="match status" value="1"/>
</dbReference>
<dbReference type="InterPro" id="IPR029055">
    <property type="entry name" value="Ntn_hydrolases_N"/>
</dbReference>
<protein>
    <submittedName>
        <fullName evidence="1">Uncharacterized protein</fullName>
    </submittedName>
</protein>
<comment type="caution">
    <text evidence="1">The sequence shown here is derived from an EMBL/GenBank/DDBJ whole genome shotgun (WGS) entry which is preliminary data.</text>
</comment>
<reference evidence="1 2" key="1">
    <citation type="journal article" date="2023" name="G3 (Bethesda)">
        <title>A chromosome-length genome assembly and annotation of blackberry (Rubus argutus, cv. 'Hillquist').</title>
        <authorList>
            <person name="Bruna T."/>
            <person name="Aryal R."/>
            <person name="Dudchenko O."/>
            <person name="Sargent D.J."/>
            <person name="Mead D."/>
            <person name="Buti M."/>
            <person name="Cavallini A."/>
            <person name="Hytonen T."/>
            <person name="Andres J."/>
            <person name="Pham M."/>
            <person name="Weisz D."/>
            <person name="Mascagni F."/>
            <person name="Usai G."/>
            <person name="Natali L."/>
            <person name="Bassil N."/>
            <person name="Fernandez G.E."/>
            <person name="Lomsadze A."/>
            <person name="Armour M."/>
            <person name="Olukolu B."/>
            <person name="Poorten T."/>
            <person name="Britton C."/>
            <person name="Davik J."/>
            <person name="Ashrafi H."/>
            <person name="Aiden E.L."/>
            <person name="Borodovsky M."/>
            <person name="Worthington M."/>
        </authorList>
    </citation>
    <scope>NUCLEOTIDE SEQUENCE [LARGE SCALE GENOMIC DNA]</scope>
    <source>
        <strain evidence="1">PI 553951</strain>
    </source>
</reference>
<sequence length="259" mass="28674">MTRLGVKEPLPIIGSDAIYIAADGRGCFTLLNDDGLILARNVKKIVKISDKIVITLAGRSDLLFEMVKIAKKSVIGGSMISWKESVKNFRKSWRKKNGSIEFPASILICGWNMGRKTIIKVDAYETKSVYEIDSCSASGWGEDVAEGAVKQMVEGQHLIRSEKYIQCVSQAIIVSAMGANYTGGEVMTSAACDGGEARQHNREERGRVGQSKDLRWRRRARARRWSWVRESDWSDGRDEEKGHLGLLVCGGAGDGDCWN</sequence>
<evidence type="ECO:0000313" key="1">
    <source>
        <dbReference type="EMBL" id="KAK9932289.1"/>
    </source>
</evidence>
<dbReference type="AlphaFoldDB" id="A0AAW1X7M0"/>
<dbReference type="Proteomes" id="UP001457282">
    <property type="component" value="Unassembled WGS sequence"/>
</dbReference>
<dbReference type="EMBL" id="JBEDUW010000004">
    <property type="protein sequence ID" value="KAK9932289.1"/>
    <property type="molecule type" value="Genomic_DNA"/>
</dbReference>
<dbReference type="GO" id="GO:0005839">
    <property type="term" value="C:proteasome core complex"/>
    <property type="evidence" value="ECO:0007669"/>
    <property type="project" value="InterPro"/>
</dbReference>
<proteinExistence type="predicted"/>
<gene>
    <name evidence="1" type="ORF">M0R45_019532</name>
</gene>
<dbReference type="GO" id="GO:0051603">
    <property type="term" value="P:proteolysis involved in protein catabolic process"/>
    <property type="evidence" value="ECO:0007669"/>
    <property type="project" value="InterPro"/>
</dbReference>
<dbReference type="Pfam" id="PF00227">
    <property type="entry name" value="Proteasome"/>
    <property type="match status" value="1"/>
</dbReference>
<evidence type="ECO:0000313" key="2">
    <source>
        <dbReference type="Proteomes" id="UP001457282"/>
    </source>
</evidence>
<dbReference type="CDD" id="cd01901">
    <property type="entry name" value="Ntn_hydrolase"/>
    <property type="match status" value="1"/>
</dbReference>
<keyword evidence="2" id="KW-1185">Reference proteome</keyword>